<dbReference type="InterPro" id="IPR006578">
    <property type="entry name" value="MADF-dom"/>
</dbReference>
<feature type="domain" description="MADF" evidence="2">
    <location>
        <begin position="20"/>
        <end position="121"/>
    </location>
</feature>
<dbReference type="PANTHER" id="PTHR21505:SF12">
    <property type="entry name" value="MADF DOMAIN-CONTAINING PROTEIN-RELATED"/>
    <property type="match status" value="1"/>
</dbReference>
<evidence type="ECO:0000313" key="3">
    <source>
        <dbReference type="EMBL" id="CAG9759631.1"/>
    </source>
</evidence>
<dbReference type="Pfam" id="PF10545">
    <property type="entry name" value="MADF_DNA_bdg"/>
    <property type="match status" value="1"/>
</dbReference>
<accession>A0A9N9M8P6</accession>
<dbReference type="PANTHER" id="PTHR21505">
    <property type="entry name" value="MADF DOMAIN-CONTAINING PROTEIN-RELATED"/>
    <property type="match status" value="1"/>
</dbReference>
<dbReference type="AlphaFoldDB" id="A0A9N9M8P6"/>
<reference evidence="3" key="1">
    <citation type="submission" date="2022-01" db="EMBL/GenBank/DDBJ databases">
        <authorList>
            <person name="King R."/>
        </authorList>
    </citation>
    <scope>NUCLEOTIDE SEQUENCE</scope>
</reference>
<organism evidence="3 4">
    <name type="scientific">Ceutorhynchus assimilis</name>
    <name type="common">cabbage seed weevil</name>
    <dbReference type="NCBI Taxonomy" id="467358"/>
    <lineage>
        <taxon>Eukaryota</taxon>
        <taxon>Metazoa</taxon>
        <taxon>Ecdysozoa</taxon>
        <taxon>Arthropoda</taxon>
        <taxon>Hexapoda</taxon>
        <taxon>Insecta</taxon>
        <taxon>Pterygota</taxon>
        <taxon>Neoptera</taxon>
        <taxon>Endopterygota</taxon>
        <taxon>Coleoptera</taxon>
        <taxon>Polyphaga</taxon>
        <taxon>Cucujiformia</taxon>
        <taxon>Curculionidae</taxon>
        <taxon>Ceutorhynchinae</taxon>
        <taxon>Ceutorhynchus</taxon>
    </lineage>
</organism>
<dbReference type="OrthoDB" id="6751518at2759"/>
<sequence>MAKPVGKNSRIIWSMAMITTLIDLYEGNPCLYLTTSLDYRNRNRRNKTLVNICETLNNRYLTITKLTVKDVQGKIHSLRSQYLCELGKIKKSQVSGASNDQVYVPKWQYFGALSFIEGRGGNILSEGDSNMKEMDLQELALIETQESNIETSIKTETDLNEVFNSEVSQVPTDFSEEMMSPSGTDSEISRPTSRSSIHLKRRRISETTTKIGNTSLADKLLEKADKVLREAEIVPPRVSPNLSSKRAFAKFIELEMDKIEDEAIMDEFQMGVMKLLHDAKKENRRRMSISEN</sequence>
<evidence type="ECO:0000259" key="2">
    <source>
        <dbReference type="PROSITE" id="PS51029"/>
    </source>
</evidence>
<dbReference type="Proteomes" id="UP001152799">
    <property type="component" value="Chromosome 1"/>
</dbReference>
<feature type="compositionally biased region" description="Polar residues" evidence="1">
    <location>
        <begin position="181"/>
        <end position="195"/>
    </location>
</feature>
<dbReference type="EMBL" id="OU892277">
    <property type="protein sequence ID" value="CAG9759631.1"/>
    <property type="molecule type" value="Genomic_DNA"/>
</dbReference>
<dbReference type="SMART" id="SM00595">
    <property type="entry name" value="MADF"/>
    <property type="match status" value="1"/>
</dbReference>
<feature type="region of interest" description="Disordered" evidence="1">
    <location>
        <begin position="174"/>
        <end position="195"/>
    </location>
</feature>
<protein>
    <recommendedName>
        <fullName evidence="2">MADF domain-containing protein</fullName>
    </recommendedName>
</protein>
<gene>
    <name evidence="3" type="ORF">CEUTPL_LOCUS377</name>
</gene>
<keyword evidence="4" id="KW-1185">Reference proteome</keyword>
<evidence type="ECO:0000256" key="1">
    <source>
        <dbReference type="SAM" id="MobiDB-lite"/>
    </source>
</evidence>
<dbReference type="PROSITE" id="PS51029">
    <property type="entry name" value="MADF"/>
    <property type="match status" value="1"/>
</dbReference>
<evidence type="ECO:0000313" key="4">
    <source>
        <dbReference type="Proteomes" id="UP001152799"/>
    </source>
</evidence>
<proteinExistence type="predicted"/>
<name>A0A9N9M8P6_9CUCU</name>